<feature type="compositionally biased region" description="Polar residues" evidence="1">
    <location>
        <begin position="594"/>
        <end position="609"/>
    </location>
</feature>
<dbReference type="EMBL" id="PZQS01000003">
    <property type="protein sequence ID" value="PVD34737.1"/>
    <property type="molecule type" value="Genomic_DNA"/>
</dbReference>
<accession>A0A2T7PN03</accession>
<keyword evidence="4" id="KW-1185">Reference proteome</keyword>
<sequence>MKDHVQTEWNTLIATGVIVPAYIRAIEAVKKFWFHDKKPIENEINHFSMLNFYHHLFPDPSKAPSDFWRMLMKFLYKELSDKELPLFPVVFSDTRNMEWVSAVRRDAFPGYFSNLEWLFKKQCTPLSVPSLMLTSQYDMARKTAQELTTVLKDINMKILYAPYKIFQYFVESGVQEVKEVTPENVIIFLKSAKHRRSDGCCIADLPQQVGATHLKTCENIKTLLNYVKDAEDFLSQLDGLPLCLRQSQAVYVFEKSERKNLPFVSTFLDLLPGSYDSFVHESIMERASSLAPMNLSSSNSATVHHYRRLRMITGEWQTLLMESGMVCDVSHVKFLEFARCVEEDGKRGISRIVEKRSHLLVNHLFSREDLREDHILRDVRGSFIPVEEHCFLDNSFHQYSEGEYVGFEIYDPAINDDDEAEVLLDTSECEANPVYIYAVVRGMEQKKRLQTAINEVSDGSETYQEKTAPHDIKAVLRKIRETLIEAWQLPDEADRRRIIKRLILTWHPDKNRDNEAFCTRVMQMLNHYIERLGRGEKIRIDEDEDEQEHVDSGFYTTSASSSFSSSTASSSSSSSYSHFFDFMKRRAEQHRDYYQSSSCSSTPTPNKQTGEGRRWFRQAQADLRFAHTARDSFRQGYNWICYHCHQAVEKAIKAVLFSKDANSFPETSHDITLLASLTGDSGIIGWAREIENIVGFHTRMRYPDALTYPSIPDDVYTADQASRPDRYFIHSSVEQNVAGHRKCGLVAANIMHPLGRNIAAVSGSDVKIRTFYLQATPEVNDKNNKNDDSSGKWKTDSHDYRYEHDDDQLGGTLLAELILDPFVFADITATSNGDFLSDADVGVVLCQRFFKLSHESLGVVRHLVIHDLDVSGVQLDCHVQQDLYLHVVRWNQTHKVGIFYSVLEQDAAVEVARVRQGQTSSVQVQKSLADHERTAAGVDK</sequence>
<gene>
    <name evidence="3" type="ORF">C0Q70_06014</name>
</gene>
<dbReference type="InterPro" id="IPR007842">
    <property type="entry name" value="HEPN_dom"/>
</dbReference>
<organism evidence="3 4">
    <name type="scientific">Pomacea canaliculata</name>
    <name type="common">Golden apple snail</name>
    <dbReference type="NCBI Taxonomy" id="400727"/>
    <lineage>
        <taxon>Eukaryota</taxon>
        <taxon>Metazoa</taxon>
        <taxon>Spiralia</taxon>
        <taxon>Lophotrochozoa</taxon>
        <taxon>Mollusca</taxon>
        <taxon>Gastropoda</taxon>
        <taxon>Caenogastropoda</taxon>
        <taxon>Architaenioglossa</taxon>
        <taxon>Ampullarioidea</taxon>
        <taxon>Ampullariidae</taxon>
        <taxon>Pomacea</taxon>
    </lineage>
</organism>
<dbReference type="AlphaFoldDB" id="A0A2T7PN03"/>
<dbReference type="PANTHER" id="PTHR46919">
    <property type="entry name" value="ZINC FINGER, C3HC4 TYPE (RING FINGER) FAMILY PROTEIN"/>
    <property type="match status" value="1"/>
</dbReference>
<dbReference type="InterPro" id="IPR036869">
    <property type="entry name" value="J_dom_sf"/>
</dbReference>
<dbReference type="OrthoDB" id="8951023at2759"/>
<evidence type="ECO:0000313" key="3">
    <source>
        <dbReference type="EMBL" id="PVD34737.1"/>
    </source>
</evidence>
<evidence type="ECO:0000259" key="2">
    <source>
        <dbReference type="SMART" id="SM00748"/>
    </source>
</evidence>
<evidence type="ECO:0000256" key="1">
    <source>
        <dbReference type="SAM" id="MobiDB-lite"/>
    </source>
</evidence>
<dbReference type="SUPFAM" id="SSF46565">
    <property type="entry name" value="Chaperone J-domain"/>
    <property type="match status" value="1"/>
</dbReference>
<feature type="domain" description="HEPN" evidence="2">
    <location>
        <begin position="616"/>
        <end position="721"/>
    </location>
</feature>
<evidence type="ECO:0000313" key="4">
    <source>
        <dbReference type="Proteomes" id="UP000245119"/>
    </source>
</evidence>
<dbReference type="Gene3D" id="1.20.120.330">
    <property type="entry name" value="Nucleotidyltransferases domain 2"/>
    <property type="match status" value="1"/>
</dbReference>
<dbReference type="SMART" id="SM00748">
    <property type="entry name" value="HEPN"/>
    <property type="match status" value="1"/>
</dbReference>
<proteinExistence type="predicted"/>
<protein>
    <recommendedName>
        <fullName evidence="2">HEPN domain-containing protein</fullName>
    </recommendedName>
</protein>
<dbReference type="Proteomes" id="UP000245119">
    <property type="component" value="Linkage Group LG3"/>
</dbReference>
<comment type="caution">
    <text evidence="3">The sequence shown here is derived from an EMBL/GenBank/DDBJ whole genome shotgun (WGS) entry which is preliminary data.</text>
</comment>
<dbReference type="STRING" id="400727.A0A2T7PN03"/>
<feature type="region of interest" description="Disordered" evidence="1">
    <location>
        <begin position="593"/>
        <end position="612"/>
    </location>
</feature>
<dbReference type="SUPFAM" id="SSF81593">
    <property type="entry name" value="Nucleotidyltransferase substrate binding subunit/domain"/>
    <property type="match status" value="1"/>
</dbReference>
<dbReference type="Pfam" id="PF05168">
    <property type="entry name" value="HEPN"/>
    <property type="match status" value="1"/>
</dbReference>
<dbReference type="PANTHER" id="PTHR46919:SF2">
    <property type="entry name" value="SACSIN"/>
    <property type="match status" value="1"/>
</dbReference>
<reference evidence="3 4" key="1">
    <citation type="submission" date="2018-04" db="EMBL/GenBank/DDBJ databases">
        <title>The genome of golden apple snail Pomacea canaliculata provides insight into stress tolerance and invasive adaptation.</title>
        <authorList>
            <person name="Liu C."/>
            <person name="Liu B."/>
            <person name="Ren Y."/>
            <person name="Zhang Y."/>
            <person name="Wang H."/>
            <person name="Li S."/>
            <person name="Jiang F."/>
            <person name="Yin L."/>
            <person name="Zhang G."/>
            <person name="Qian W."/>
            <person name="Fan W."/>
        </authorList>
    </citation>
    <scope>NUCLEOTIDE SEQUENCE [LARGE SCALE GENOMIC DNA]</scope>
    <source>
        <strain evidence="3">SZHN2017</strain>
        <tissue evidence="3">Muscle</tissue>
    </source>
</reference>
<dbReference type="Gene3D" id="1.10.287.110">
    <property type="entry name" value="DnaJ domain"/>
    <property type="match status" value="1"/>
</dbReference>
<name>A0A2T7PN03_POMCA</name>